<feature type="domain" description="N-acyl amino acid synthase FeeM catalytic core" evidence="1">
    <location>
        <begin position="40"/>
        <end position="196"/>
    </location>
</feature>
<evidence type="ECO:0000259" key="1">
    <source>
        <dbReference type="Pfam" id="PF21926"/>
    </source>
</evidence>
<dbReference type="InterPro" id="IPR016181">
    <property type="entry name" value="Acyl_CoA_acyltransferase"/>
</dbReference>
<accession>A0ABW5QJK7</accession>
<dbReference type="InterPro" id="IPR054597">
    <property type="entry name" value="FeeM_cat"/>
</dbReference>
<sequence>MSAAGERPQSGPSRFALTLMDLLDRIHYRRVSPEEQFDPVYRLRYEAYRREEFIPVNSQQITRDGYDDAANCYCYGLYIDDTLVSSIRLHIASAADRTSPSAAIWPDVLGGIIDKGGSYIDPSRFTADHEASLAFPALPYLTLRLAVMACEHFRATYCISSVRPEHAAFYRRVFGSEQLAGEGYWGELTFPVCLYASYIPVMYPRVISRFPFFDSTAEEREAVFDRGASQKIIVPTARQAMRLREMTEERETA</sequence>
<keyword evidence="3" id="KW-1185">Reference proteome</keyword>
<name>A0ABW5QJK7_9HYPH</name>
<organism evidence="2 3">
    <name type="scientific">Devosia albogilva</name>
    <dbReference type="NCBI Taxonomy" id="429726"/>
    <lineage>
        <taxon>Bacteria</taxon>
        <taxon>Pseudomonadati</taxon>
        <taxon>Pseudomonadota</taxon>
        <taxon>Alphaproteobacteria</taxon>
        <taxon>Hyphomicrobiales</taxon>
        <taxon>Devosiaceae</taxon>
        <taxon>Devosia</taxon>
    </lineage>
</organism>
<evidence type="ECO:0000313" key="3">
    <source>
        <dbReference type="Proteomes" id="UP001597521"/>
    </source>
</evidence>
<dbReference type="RefSeq" id="WP_386832725.1">
    <property type="nucleotide sequence ID" value="NZ_JBHUNP010000001.1"/>
</dbReference>
<protein>
    <recommendedName>
        <fullName evidence="1">N-acyl amino acid synthase FeeM catalytic core domain-containing protein</fullName>
    </recommendedName>
</protein>
<dbReference type="Gene3D" id="3.40.630.30">
    <property type="match status" value="1"/>
</dbReference>
<dbReference type="Pfam" id="PF21926">
    <property type="entry name" value="FeeM"/>
    <property type="match status" value="1"/>
</dbReference>
<dbReference type="Proteomes" id="UP001597521">
    <property type="component" value="Unassembled WGS sequence"/>
</dbReference>
<proteinExistence type="predicted"/>
<reference evidence="3" key="1">
    <citation type="journal article" date="2019" name="Int. J. Syst. Evol. Microbiol.">
        <title>The Global Catalogue of Microorganisms (GCM) 10K type strain sequencing project: providing services to taxonomists for standard genome sequencing and annotation.</title>
        <authorList>
            <consortium name="The Broad Institute Genomics Platform"/>
            <consortium name="The Broad Institute Genome Sequencing Center for Infectious Disease"/>
            <person name="Wu L."/>
            <person name="Ma J."/>
        </authorList>
    </citation>
    <scope>NUCLEOTIDE SEQUENCE [LARGE SCALE GENOMIC DNA]</scope>
    <source>
        <strain evidence="3">CCM 7427</strain>
    </source>
</reference>
<evidence type="ECO:0000313" key="2">
    <source>
        <dbReference type="EMBL" id="MFD2647706.1"/>
    </source>
</evidence>
<gene>
    <name evidence="2" type="ORF">ACFSX5_07890</name>
</gene>
<dbReference type="SUPFAM" id="SSF55729">
    <property type="entry name" value="Acyl-CoA N-acyltransferases (Nat)"/>
    <property type="match status" value="1"/>
</dbReference>
<comment type="caution">
    <text evidence="2">The sequence shown here is derived from an EMBL/GenBank/DDBJ whole genome shotgun (WGS) entry which is preliminary data.</text>
</comment>
<dbReference type="EMBL" id="JBHUNP010000001">
    <property type="protein sequence ID" value="MFD2647706.1"/>
    <property type="molecule type" value="Genomic_DNA"/>
</dbReference>